<feature type="domain" description="DUF397" evidence="2">
    <location>
        <begin position="11"/>
        <end position="64"/>
    </location>
</feature>
<reference evidence="4" key="1">
    <citation type="submission" date="2015-07" db="EMBL/GenBank/DDBJ databases">
        <title>Draft genome sequence of Streptomyces sp. CMAA 1322, a bacterium isolated from Caatinga biome, from dry forest semiarid of Brazil.</title>
        <authorList>
            <person name="Santos S.N."/>
            <person name="Gacesa R."/>
            <person name="Taketani R.G."/>
            <person name="Long P.F."/>
            <person name="Melo I.S."/>
        </authorList>
    </citation>
    <scope>NUCLEOTIDE SEQUENCE [LARGE SCALE GENOMIC DNA]</scope>
    <source>
        <strain evidence="4">CMAA 1322</strain>
    </source>
</reference>
<protein>
    <recommendedName>
        <fullName evidence="2">DUF397 domain-containing protein</fullName>
    </recommendedName>
</protein>
<evidence type="ECO:0000313" key="3">
    <source>
        <dbReference type="EMBL" id="KNB52857.1"/>
    </source>
</evidence>
<dbReference type="Proteomes" id="UP000037288">
    <property type="component" value="Unassembled WGS sequence"/>
</dbReference>
<sequence length="73" mass="7871">MRRSTVPTTKVWRKSSYSSSGTSGCVEVADHLPGRIPIRDSKTAPHGPSITFQATPWASFVTALTDNGALRLI</sequence>
<accession>A0A0K9XJM3</accession>
<dbReference type="InterPro" id="IPR007278">
    <property type="entry name" value="DUF397"/>
</dbReference>
<name>A0A0K9XJM3_9ACTN</name>
<dbReference type="EMBL" id="LFXA01000004">
    <property type="protein sequence ID" value="KNB52857.1"/>
    <property type="molecule type" value="Genomic_DNA"/>
</dbReference>
<evidence type="ECO:0000256" key="1">
    <source>
        <dbReference type="SAM" id="MobiDB-lite"/>
    </source>
</evidence>
<comment type="caution">
    <text evidence="3">The sequence shown here is derived from an EMBL/GenBank/DDBJ whole genome shotgun (WGS) entry which is preliminary data.</text>
</comment>
<evidence type="ECO:0000313" key="4">
    <source>
        <dbReference type="Proteomes" id="UP000037288"/>
    </source>
</evidence>
<dbReference type="Pfam" id="PF04149">
    <property type="entry name" value="DUF397"/>
    <property type="match status" value="1"/>
</dbReference>
<feature type="region of interest" description="Disordered" evidence="1">
    <location>
        <begin position="1"/>
        <end position="23"/>
    </location>
</feature>
<evidence type="ECO:0000259" key="2">
    <source>
        <dbReference type="Pfam" id="PF04149"/>
    </source>
</evidence>
<dbReference type="OrthoDB" id="4570646at2"/>
<dbReference type="PROSITE" id="PS51257">
    <property type="entry name" value="PROKAR_LIPOPROTEIN"/>
    <property type="match status" value="1"/>
</dbReference>
<dbReference type="AlphaFoldDB" id="A0A0K9XJM3"/>
<keyword evidence="4" id="KW-1185">Reference proteome</keyword>
<gene>
    <name evidence="3" type="ORF">AC230_09485</name>
</gene>
<proteinExistence type="predicted"/>
<organism evidence="3 4">
    <name type="scientific">Streptomyces caatingaensis</name>
    <dbReference type="NCBI Taxonomy" id="1678637"/>
    <lineage>
        <taxon>Bacteria</taxon>
        <taxon>Bacillati</taxon>
        <taxon>Actinomycetota</taxon>
        <taxon>Actinomycetes</taxon>
        <taxon>Kitasatosporales</taxon>
        <taxon>Streptomycetaceae</taxon>
        <taxon>Streptomyces</taxon>
    </lineage>
</organism>